<accession>A0A0E9R5V5</accession>
<reference evidence="1" key="1">
    <citation type="submission" date="2014-11" db="EMBL/GenBank/DDBJ databases">
        <authorList>
            <person name="Amaro Gonzalez C."/>
        </authorList>
    </citation>
    <scope>NUCLEOTIDE SEQUENCE</scope>
</reference>
<reference evidence="1" key="2">
    <citation type="journal article" date="2015" name="Fish Shellfish Immunol.">
        <title>Early steps in the European eel (Anguilla anguilla)-Vibrio vulnificus interaction in the gills: Role of the RtxA13 toxin.</title>
        <authorList>
            <person name="Callol A."/>
            <person name="Pajuelo D."/>
            <person name="Ebbesson L."/>
            <person name="Teles M."/>
            <person name="MacKenzie S."/>
            <person name="Amaro C."/>
        </authorList>
    </citation>
    <scope>NUCLEOTIDE SEQUENCE</scope>
</reference>
<evidence type="ECO:0000313" key="1">
    <source>
        <dbReference type="EMBL" id="JAH24541.1"/>
    </source>
</evidence>
<sequence>MILNQMSEQTKCCHVNHQTPIKSF</sequence>
<proteinExistence type="predicted"/>
<protein>
    <submittedName>
        <fullName evidence="1">Uncharacterized protein</fullName>
    </submittedName>
</protein>
<dbReference type="EMBL" id="GBXM01084036">
    <property type="protein sequence ID" value="JAH24541.1"/>
    <property type="molecule type" value="Transcribed_RNA"/>
</dbReference>
<dbReference type="AlphaFoldDB" id="A0A0E9R5V5"/>
<organism evidence="1">
    <name type="scientific">Anguilla anguilla</name>
    <name type="common">European freshwater eel</name>
    <name type="synonym">Muraena anguilla</name>
    <dbReference type="NCBI Taxonomy" id="7936"/>
    <lineage>
        <taxon>Eukaryota</taxon>
        <taxon>Metazoa</taxon>
        <taxon>Chordata</taxon>
        <taxon>Craniata</taxon>
        <taxon>Vertebrata</taxon>
        <taxon>Euteleostomi</taxon>
        <taxon>Actinopterygii</taxon>
        <taxon>Neopterygii</taxon>
        <taxon>Teleostei</taxon>
        <taxon>Anguilliformes</taxon>
        <taxon>Anguillidae</taxon>
        <taxon>Anguilla</taxon>
    </lineage>
</organism>
<name>A0A0E9R5V5_ANGAN</name>